<sequence>MELTPLEINLHSAKDLKNVNLFTKMNVYAVVSINGERLTAQKSPVDKDCGANPNWDYAMKMTIDEAIARRNHHNLVIRLKSDRMLRDKEIGTVQVPIRELLDHNDGNGKVDYQNVSYSVRLPNGKTKGVLNFSYKFGETFTMPVVPPPPITGSIPMYGDDNNNNTNNRFMAYTPPPSGYPGPSSGYHPPPSQGMNGYAYAPPGGYPPYGYQQGPAPGHGYQGYPAAIGGYGYPPPVQQPQKPKRGRMGAGLGLGLAGGLLGGMLIGDMVDDAYEAGVEDGLDYDF</sequence>
<dbReference type="Gene3D" id="2.60.40.150">
    <property type="entry name" value="C2 domain"/>
    <property type="match status" value="1"/>
</dbReference>
<evidence type="ECO:0000313" key="3">
    <source>
        <dbReference type="Proteomes" id="UP000436088"/>
    </source>
</evidence>
<dbReference type="Pfam" id="PF00168">
    <property type="entry name" value="C2"/>
    <property type="match status" value="1"/>
</dbReference>
<evidence type="ECO:0000313" key="2">
    <source>
        <dbReference type="EMBL" id="KAE8675399.1"/>
    </source>
</evidence>
<dbReference type="SMART" id="SM00239">
    <property type="entry name" value="C2"/>
    <property type="match status" value="1"/>
</dbReference>
<reference evidence="2" key="1">
    <citation type="submission" date="2019-09" db="EMBL/GenBank/DDBJ databases">
        <title>Draft genome information of white flower Hibiscus syriacus.</title>
        <authorList>
            <person name="Kim Y.-M."/>
        </authorList>
    </citation>
    <scope>NUCLEOTIDE SEQUENCE [LARGE SCALE GENOMIC DNA]</scope>
    <source>
        <strain evidence="2">YM2019G1</strain>
    </source>
</reference>
<dbReference type="SUPFAM" id="SSF49562">
    <property type="entry name" value="C2 domain (Calcium/lipid-binding domain, CaLB)"/>
    <property type="match status" value="1"/>
</dbReference>
<proteinExistence type="predicted"/>
<dbReference type="InterPro" id="IPR000008">
    <property type="entry name" value="C2_dom"/>
</dbReference>
<dbReference type="Proteomes" id="UP000436088">
    <property type="component" value="Unassembled WGS sequence"/>
</dbReference>
<name>A0A6A2YFI5_HIBSY</name>
<comment type="caution">
    <text evidence="2">The sequence shown here is derived from an EMBL/GenBank/DDBJ whole genome shotgun (WGS) entry which is preliminary data.</text>
</comment>
<dbReference type="PROSITE" id="PS50004">
    <property type="entry name" value="C2"/>
    <property type="match status" value="1"/>
</dbReference>
<accession>A0A6A2YFI5</accession>
<dbReference type="InterPro" id="IPR035892">
    <property type="entry name" value="C2_domain_sf"/>
</dbReference>
<protein>
    <submittedName>
        <fullName evidence="2">P-loop containing nucleoside triphosphate hydrolases superfamily protein</fullName>
    </submittedName>
</protein>
<dbReference type="OrthoDB" id="270970at2759"/>
<gene>
    <name evidence="2" type="ORF">F3Y22_tig00111671pilonHSYRG00107</name>
</gene>
<keyword evidence="3" id="KW-1185">Reference proteome</keyword>
<dbReference type="CDD" id="cd04051">
    <property type="entry name" value="C2_SRC2_like"/>
    <property type="match status" value="1"/>
</dbReference>
<dbReference type="PANTHER" id="PTHR32246:SF158">
    <property type="entry name" value="C2 DOMAIN-CONTAINING PROTEIN"/>
    <property type="match status" value="1"/>
</dbReference>
<dbReference type="InterPro" id="IPR044750">
    <property type="entry name" value="C2_SRC2/BAP"/>
</dbReference>
<dbReference type="GO" id="GO:0006952">
    <property type="term" value="P:defense response"/>
    <property type="evidence" value="ECO:0007669"/>
    <property type="project" value="InterPro"/>
</dbReference>
<dbReference type="EMBL" id="VEPZ02001401">
    <property type="protein sequence ID" value="KAE8675399.1"/>
    <property type="molecule type" value="Genomic_DNA"/>
</dbReference>
<feature type="domain" description="C2" evidence="1">
    <location>
        <begin position="1"/>
        <end position="110"/>
    </location>
</feature>
<dbReference type="GO" id="GO:0016787">
    <property type="term" value="F:hydrolase activity"/>
    <property type="evidence" value="ECO:0007669"/>
    <property type="project" value="UniProtKB-KW"/>
</dbReference>
<dbReference type="PANTHER" id="PTHR32246">
    <property type="entry name" value="INGRESSION PROTEIN FIC1"/>
    <property type="match status" value="1"/>
</dbReference>
<dbReference type="AlphaFoldDB" id="A0A6A2YFI5"/>
<evidence type="ECO:0000259" key="1">
    <source>
        <dbReference type="PROSITE" id="PS50004"/>
    </source>
</evidence>
<organism evidence="2 3">
    <name type="scientific">Hibiscus syriacus</name>
    <name type="common">Rose of Sharon</name>
    <dbReference type="NCBI Taxonomy" id="106335"/>
    <lineage>
        <taxon>Eukaryota</taxon>
        <taxon>Viridiplantae</taxon>
        <taxon>Streptophyta</taxon>
        <taxon>Embryophyta</taxon>
        <taxon>Tracheophyta</taxon>
        <taxon>Spermatophyta</taxon>
        <taxon>Magnoliopsida</taxon>
        <taxon>eudicotyledons</taxon>
        <taxon>Gunneridae</taxon>
        <taxon>Pentapetalae</taxon>
        <taxon>rosids</taxon>
        <taxon>malvids</taxon>
        <taxon>Malvales</taxon>
        <taxon>Malvaceae</taxon>
        <taxon>Malvoideae</taxon>
        <taxon>Hibiscus</taxon>
    </lineage>
</organism>
<keyword evidence="2" id="KW-0378">Hydrolase</keyword>